<gene>
    <name evidence="1" type="ORF">KY5_4687</name>
</gene>
<organism evidence="1 2">
    <name type="scientific">Streptomyces formicae</name>
    <dbReference type="NCBI Taxonomy" id="1616117"/>
    <lineage>
        <taxon>Bacteria</taxon>
        <taxon>Bacillati</taxon>
        <taxon>Actinomycetota</taxon>
        <taxon>Actinomycetes</taxon>
        <taxon>Kitasatosporales</taxon>
        <taxon>Streptomycetaceae</taxon>
        <taxon>Streptomyces</taxon>
    </lineage>
</organism>
<dbReference type="KEGG" id="sfk:KY5_4687"/>
<name>A0A291QE46_9ACTN</name>
<keyword evidence="2" id="KW-1185">Reference proteome</keyword>
<protein>
    <submittedName>
        <fullName evidence="1">Uncharacterized protein</fullName>
    </submittedName>
</protein>
<dbReference type="EMBL" id="CP022685">
    <property type="protein sequence ID" value="ATL29705.1"/>
    <property type="molecule type" value="Genomic_DNA"/>
</dbReference>
<accession>A0A291QE46</accession>
<proteinExistence type="predicted"/>
<dbReference type="RefSeq" id="WP_234362836.1">
    <property type="nucleotide sequence ID" value="NZ_CP022685.1"/>
</dbReference>
<evidence type="ECO:0000313" key="1">
    <source>
        <dbReference type="EMBL" id="ATL29705.1"/>
    </source>
</evidence>
<dbReference type="Proteomes" id="UP000221011">
    <property type="component" value="Chromosome"/>
</dbReference>
<evidence type="ECO:0000313" key="2">
    <source>
        <dbReference type="Proteomes" id="UP000221011"/>
    </source>
</evidence>
<reference evidence="1 2" key="1">
    <citation type="submission" date="2017-08" db="EMBL/GenBank/DDBJ databases">
        <title>Complete Genome Sequence of Streptomyces formicae KY5, the formicamycin producer.</title>
        <authorList>
            <person name="Holmes N.A."/>
            <person name="Devine R."/>
            <person name="Qin Z."/>
            <person name="Seipke R.F."/>
            <person name="Wilkinson B."/>
            <person name="Hutchings M.I."/>
        </authorList>
    </citation>
    <scope>NUCLEOTIDE SEQUENCE [LARGE SCALE GENOMIC DNA]</scope>
    <source>
        <strain evidence="1 2">KY5</strain>
    </source>
</reference>
<dbReference type="AlphaFoldDB" id="A0A291QE46"/>
<sequence>MSGRAATPPAIEPGSVKLAVPSDWFDLMADGDDREATRGRCAELIRLSYPDTPAERREEFIDVLMFRYDHLFANGVLMNGVVTAALPSTDGKVLWQVYAGVVAVPPGPPELDLGALLSRVFDEAFLDGMAYVERFTTDMGIGIGFMAQSPVEVPVSREAGVPPHPAGLAGVLSCPSAGGKGLLVMGTCLDPGQVRDLAGLVAVMAGHSVFVTVDSG</sequence>